<dbReference type="InterPro" id="IPR011749">
    <property type="entry name" value="CHP02243"/>
</dbReference>
<keyword evidence="3" id="KW-1185">Reference proteome</keyword>
<gene>
    <name evidence="2" type="ORF">SAMN05216386_0519</name>
</gene>
<organism evidence="2 3">
    <name type="scientific">Nitrosospira briensis</name>
    <dbReference type="NCBI Taxonomy" id="35799"/>
    <lineage>
        <taxon>Bacteria</taxon>
        <taxon>Pseudomonadati</taxon>
        <taxon>Pseudomonadota</taxon>
        <taxon>Betaproteobacteria</taxon>
        <taxon>Nitrosomonadales</taxon>
        <taxon>Nitrosomonadaceae</taxon>
        <taxon>Nitrosospira</taxon>
    </lineage>
</organism>
<reference evidence="3" key="1">
    <citation type="submission" date="2016-10" db="EMBL/GenBank/DDBJ databases">
        <authorList>
            <person name="Varghese N."/>
        </authorList>
    </citation>
    <scope>NUCLEOTIDE SEQUENCE [LARGE SCALE GENOMIC DNA]</scope>
    <source>
        <strain evidence="3">Nsp8</strain>
    </source>
</reference>
<dbReference type="AlphaFoldDB" id="A0A1I4Y609"/>
<evidence type="ECO:0000256" key="1">
    <source>
        <dbReference type="SAM" id="MobiDB-lite"/>
    </source>
</evidence>
<feature type="region of interest" description="Disordered" evidence="1">
    <location>
        <begin position="110"/>
        <end position="129"/>
    </location>
</feature>
<dbReference type="EMBL" id="FOVJ01000001">
    <property type="protein sequence ID" value="SFN33163.1"/>
    <property type="molecule type" value="Genomic_DNA"/>
</dbReference>
<dbReference type="NCBIfam" id="TIGR02243">
    <property type="entry name" value="putative baseplate assembly protein"/>
    <property type="match status" value="1"/>
</dbReference>
<evidence type="ECO:0000313" key="2">
    <source>
        <dbReference type="EMBL" id="SFN33163.1"/>
    </source>
</evidence>
<dbReference type="Proteomes" id="UP000183107">
    <property type="component" value="Unassembled WGS sequence"/>
</dbReference>
<dbReference type="OrthoDB" id="9796131at2"/>
<sequence length="964" mass="106800">MNGNDLICRVEERRNKLFGNSDWNGMDFLEVSADQRSLCVHFFGTVPENITAKNVRIEGGNRIRGIKCLAVRIDRAHDEELDDCLYITLDRPGDFSTYRLCLVEDESAETEEGRYQQEEEKGASNSPRSLQGFDPRYACLEFSFKVDCPSDLDCKTDPACPPETFLAPEINYLAKDYASFRQLILDRLALTMPDWRERHIPDIGITLVELLAYVADYLSYYQDAVATEAYLDTARQRISVRRHARLVDYRMHEGNNARSWVTVWTAANLPPLRAKDFYFITGFRDIRTTSGNVVNQEYLNRVPGNLYEVFEPLTSVPDEELNFRAAHSEMYFYTWGDNECCLPKGTIRATLLDEAQATSEPQPGEESFLEREPETTGDRIPETGETGAETRVGGYAKAEPPEPAESYEQSKSHSDQRPGAYKEKEAESDKETAAYKPIEPSGDAGAGNPPRAQDASPAKKPAPQRILNLQPGDVLIFEEVLGPTTNNPADADPSRRHAVRLTKVTPSIDGLLDKLVLEIEWAFEDALPFSLCLSARMPAPDCRRIGNMSVARGNVVLVDHGRHVDEPVGPVETKTIIHECACEGSVTESTMMAARFNPALKHAPLTFGEPLPPVAPASALLAQDPRRALPRLRLPEFVEDEASAAGSVWLPEYDLLDSAAEDRHFVAETDDDGRARLRFGDGDLGRVPAAGVRFMAEYRVGNGPAGNVGRDTINYLVLRESTLSADLILPRNPLPAFGGTAPEPAAEVKLFAPHAFRTGLERAITAEDYATLAARNSNVQNAMAELRWAGSWYEARVAVDPLYKEEAMDEAGSPLLAEITEYLYRYRRMGHDLAVTPAHLVPLRLAMEVCVLPQYARSQVKRELLRVFSSTGGVKIGEGRQGFFHPDNLSFGGGVHLSQLIAIAKSVEGVETVRVMELQRLGITGRNALETGVLALGPMEIAQLDNDLSFPENGRLELTLRGGK</sequence>
<feature type="region of interest" description="Disordered" evidence="1">
    <location>
        <begin position="355"/>
        <end position="463"/>
    </location>
</feature>
<proteinExistence type="predicted"/>
<accession>A0A1I4Y609</accession>
<evidence type="ECO:0000313" key="3">
    <source>
        <dbReference type="Proteomes" id="UP000183107"/>
    </source>
</evidence>
<dbReference type="RefSeq" id="WP_074794237.1">
    <property type="nucleotide sequence ID" value="NZ_FOVJ01000001.1"/>
</dbReference>
<protein>
    <submittedName>
        <fullName evidence="2">Putative baseplate assembly protein</fullName>
    </submittedName>
</protein>
<name>A0A1I4Y609_9PROT</name>
<feature type="compositionally biased region" description="Basic and acidic residues" evidence="1">
    <location>
        <begin position="408"/>
        <end position="433"/>
    </location>
</feature>
<feature type="compositionally biased region" description="Basic and acidic residues" evidence="1">
    <location>
        <begin position="368"/>
        <end position="382"/>
    </location>
</feature>
<feature type="compositionally biased region" description="Basic and acidic residues" evidence="1">
    <location>
        <begin position="111"/>
        <end position="122"/>
    </location>
</feature>